<evidence type="ECO:0000313" key="2">
    <source>
        <dbReference type="Proteomes" id="UP000604825"/>
    </source>
</evidence>
<gene>
    <name evidence="1" type="ORF">NCGR_LOCUS4857</name>
</gene>
<proteinExistence type="predicted"/>
<accession>A0A811ME33</accession>
<keyword evidence="2" id="KW-1185">Reference proteome</keyword>
<evidence type="ECO:0000313" key="1">
    <source>
        <dbReference type="EMBL" id="CAD6207277.1"/>
    </source>
</evidence>
<protein>
    <submittedName>
        <fullName evidence="1">Uncharacterized protein</fullName>
    </submittedName>
</protein>
<dbReference type="AlphaFoldDB" id="A0A811ME33"/>
<reference evidence="1" key="1">
    <citation type="submission" date="2020-10" db="EMBL/GenBank/DDBJ databases">
        <authorList>
            <person name="Han B."/>
            <person name="Lu T."/>
            <person name="Zhao Q."/>
            <person name="Huang X."/>
            <person name="Zhao Y."/>
        </authorList>
    </citation>
    <scope>NUCLEOTIDE SEQUENCE</scope>
</reference>
<comment type="caution">
    <text evidence="1">The sequence shown here is derived from an EMBL/GenBank/DDBJ whole genome shotgun (WGS) entry which is preliminary data.</text>
</comment>
<organism evidence="1 2">
    <name type="scientific">Miscanthus lutarioriparius</name>
    <dbReference type="NCBI Taxonomy" id="422564"/>
    <lineage>
        <taxon>Eukaryota</taxon>
        <taxon>Viridiplantae</taxon>
        <taxon>Streptophyta</taxon>
        <taxon>Embryophyta</taxon>
        <taxon>Tracheophyta</taxon>
        <taxon>Spermatophyta</taxon>
        <taxon>Magnoliopsida</taxon>
        <taxon>Liliopsida</taxon>
        <taxon>Poales</taxon>
        <taxon>Poaceae</taxon>
        <taxon>PACMAD clade</taxon>
        <taxon>Panicoideae</taxon>
        <taxon>Andropogonodae</taxon>
        <taxon>Andropogoneae</taxon>
        <taxon>Saccharinae</taxon>
        <taxon>Miscanthus</taxon>
    </lineage>
</organism>
<name>A0A811ME33_9POAL</name>
<dbReference type="Proteomes" id="UP000604825">
    <property type="component" value="Unassembled WGS sequence"/>
</dbReference>
<dbReference type="EMBL" id="CAJGYO010000001">
    <property type="protein sequence ID" value="CAD6207277.1"/>
    <property type="molecule type" value="Genomic_DNA"/>
</dbReference>
<sequence length="221" mass="25128">MTCKLTLDGQLLDLLRASQLVKFLMIVGRREEGDEKPAALNRVSEDMTAAFNMDGEHMPTAASVVEEMKVGGFEWAEEPKYGETTTGPPMAEEEEKEHFMTIGCDPRGDEPTGVDEEWRYFRNIDDTVNDEQTLKNIKVEVQTRKRPRPISNFDTERVPDDEAAMVDNYDVPHTTYDIENPIIKEGDIFGDKDKFILTEERHPSSRRPACWLSISLLASAE</sequence>